<evidence type="ECO:0000313" key="3">
    <source>
        <dbReference type="Proteomes" id="UP001286456"/>
    </source>
</evidence>
<keyword evidence="3" id="KW-1185">Reference proteome</keyword>
<reference evidence="2" key="1">
    <citation type="journal article" date="2023" name="Mol. Phylogenet. Evol.">
        <title>Genome-scale phylogeny and comparative genomics of the fungal order Sordariales.</title>
        <authorList>
            <person name="Hensen N."/>
            <person name="Bonometti L."/>
            <person name="Westerberg I."/>
            <person name="Brannstrom I.O."/>
            <person name="Guillou S."/>
            <person name="Cros-Aarteil S."/>
            <person name="Calhoun S."/>
            <person name="Haridas S."/>
            <person name="Kuo A."/>
            <person name="Mondo S."/>
            <person name="Pangilinan J."/>
            <person name="Riley R."/>
            <person name="LaButti K."/>
            <person name="Andreopoulos B."/>
            <person name="Lipzen A."/>
            <person name="Chen C."/>
            <person name="Yan M."/>
            <person name="Daum C."/>
            <person name="Ng V."/>
            <person name="Clum A."/>
            <person name="Steindorff A."/>
            <person name="Ohm R.A."/>
            <person name="Martin F."/>
            <person name="Silar P."/>
            <person name="Natvig D.O."/>
            <person name="Lalanne C."/>
            <person name="Gautier V."/>
            <person name="Ament-Velasquez S.L."/>
            <person name="Kruys A."/>
            <person name="Hutchinson M.I."/>
            <person name="Powell A.J."/>
            <person name="Barry K."/>
            <person name="Miller A.N."/>
            <person name="Grigoriev I.V."/>
            <person name="Debuchy R."/>
            <person name="Gladieux P."/>
            <person name="Hiltunen Thoren M."/>
            <person name="Johannesson H."/>
        </authorList>
    </citation>
    <scope>NUCLEOTIDE SEQUENCE</scope>
    <source>
        <strain evidence="2">SMH4131-1</strain>
    </source>
</reference>
<evidence type="ECO:0000256" key="1">
    <source>
        <dbReference type="SAM" id="MobiDB-lite"/>
    </source>
</evidence>
<dbReference type="PANTHER" id="PTHR37538">
    <property type="entry name" value="BTB DOMAIN-CONTAINING PROTEIN"/>
    <property type="match status" value="1"/>
</dbReference>
<feature type="region of interest" description="Disordered" evidence="1">
    <location>
        <begin position="34"/>
        <end position="55"/>
    </location>
</feature>
<evidence type="ECO:0000313" key="2">
    <source>
        <dbReference type="EMBL" id="KAK3323098.1"/>
    </source>
</evidence>
<feature type="region of interest" description="Disordered" evidence="1">
    <location>
        <begin position="388"/>
        <end position="409"/>
    </location>
</feature>
<sequence>MCCPRTREFMAVKPHRDAISEVNDWATRVLNHQHGHQASMQRDCPTNNRSPTGELHSERLNNIMTKRPNGGNNCRPVQFRAMHYYHSNSTIPSMGAAPSALPRDNIAPNDPEEKESRAIALITTGALNTCSSSTDHRDELKMDASFDISPFSSPFISLQFATGFPLSIHRAFFLKSSKLALLCDPSTKELDLQHISGNTGHVLVQYFYTGKYEALEWTGPQSGPSAHLAEFRTSFEVYSAARTYELDGLEELAKEQIVQLGQGLDAFTMIDVVKEAYPVPVGDDVWFPNYMKGRIKAAFEDPTAIIEADFPSNYGDNFSIAKVLFRGMLEVYCEMLESLSQDTSDVEPFTPLTDESAIEGDRDEGVSLPLRDKSSFDEVPVVECVPANAGGDFSYEDSSPLLSPEPDNPIETQMDGPFDLFDLFPRDEIQEPPVPGFERAPMSHSDREFHSEPDIETHFDAEAKPHLEAQNASQVKARQHRGPEPLPEVQPISPTMISSAAYEFAPEFVCASPLEAVDAAVRLEEPGRISDSDFEMAGSRTYRSGGRKRKETHSPNEPLTPTFGSWSSTRTVSPDQKPHAFTTTNHGTTKAPIIHKGKTKATTQVEPDPSVCNFVPPHPDPAVHVAYQSPVLTPETCQGSEEMADEQPVLVREENAVESEPTPHPSPTFNPQLSTVDGSEPMFATASSPMERGRGRGSRLSVEKEVASSLSVVELPQAGEGSTVPLVVVEVKETRTRLPVSKSTREKKKKKAIPTAADAISGVERVAEVDEPGQDPWAFWGVQKGKGKSVRMTL</sequence>
<dbReference type="InterPro" id="IPR011333">
    <property type="entry name" value="SKP1/BTB/POZ_sf"/>
</dbReference>
<feature type="region of interest" description="Disordered" evidence="1">
    <location>
        <begin position="469"/>
        <end position="491"/>
    </location>
</feature>
<proteinExistence type="predicted"/>
<gene>
    <name evidence="2" type="ORF">B0T19DRAFT_425204</name>
</gene>
<reference evidence="2" key="2">
    <citation type="submission" date="2023-06" db="EMBL/GenBank/DDBJ databases">
        <authorList>
            <consortium name="Lawrence Berkeley National Laboratory"/>
            <person name="Haridas S."/>
            <person name="Hensen N."/>
            <person name="Bonometti L."/>
            <person name="Westerberg I."/>
            <person name="Brannstrom I.O."/>
            <person name="Guillou S."/>
            <person name="Cros-Aarteil S."/>
            <person name="Calhoun S."/>
            <person name="Kuo A."/>
            <person name="Mondo S."/>
            <person name="Pangilinan J."/>
            <person name="Riley R."/>
            <person name="Labutti K."/>
            <person name="Andreopoulos B."/>
            <person name="Lipzen A."/>
            <person name="Chen C."/>
            <person name="Yanf M."/>
            <person name="Daum C."/>
            <person name="Ng V."/>
            <person name="Clum A."/>
            <person name="Steindorff A."/>
            <person name="Ohm R."/>
            <person name="Martin F."/>
            <person name="Silar P."/>
            <person name="Natvig D."/>
            <person name="Lalanne C."/>
            <person name="Gautier V."/>
            <person name="Ament-Velasquez S.L."/>
            <person name="Kruys A."/>
            <person name="Hutchinson M.I."/>
            <person name="Powell A.J."/>
            <person name="Barry K."/>
            <person name="Miller A.N."/>
            <person name="Grigoriev I.V."/>
            <person name="Debuchy R."/>
            <person name="Gladieux P."/>
            <person name="Thoren M.H."/>
            <person name="Johannesson H."/>
        </authorList>
    </citation>
    <scope>NUCLEOTIDE SEQUENCE</scope>
    <source>
        <strain evidence="2">SMH4131-1</strain>
    </source>
</reference>
<protein>
    <recommendedName>
        <fullName evidence="4">BTB domain-containing protein</fullName>
    </recommendedName>
</protein>
<comment type="caution">
    <text evidence="2">The sequence shown here is derived from an EMBL/GenBank/DDBJ whole genome shotgun (WGS) entry which is preliminary data.</text>
</comment>
<dbReference type="AlphaFoldDB" id="A0AAE0IDC9"/>
<dbReference type="Gene3D" id="3.30.710.10">
    <property type="entry name" value="Potassium Channel Kv1.1, Chain A"/>
    <property type="match status" value="1"/>
</dbReference>
<feature type="region of interest" description="Disordered" evidence="1">
    <location>
        <begin position="654"/>
        <end position="676"/>
    </location>
</feature>
<feature type="compositionally biased region" description="Polar residues" evidence="1">
    <location>
        <begin position="555"/>
        <end position="574"/>
    </location>
</feature>
<organism evidence="2 3">
    <name type="scientific">Cercophora scortea</name>
    <dbReference type="NCBI Taxonomy" id="314031"/>
    <lineage>
        <taxon>Eukaryota</taxon>
        <taxon>Fungi</taxon>
        <taxon>Dikarya</taxon>
        <taxon>Ascomycota</taxon>
        <taxon>Pezizomycotina</taxon>
        <taxon>Sordariomycetes</taxon>
        <taxon>Sordariomycetidae</taxon>
        <taxon>Sordariales</taxon>
        <taxon>Lasiosphaeriaceae</taxon>
        <taxon>Cercophora</taxon>
    </lineage>
</organism>
<accession>A0AAE0IDC9</accession>
<feature type="compositionally biased region" description="Polar residues" evidence="1">
    <location>
        <begin position="36"/>
        <end position="51"/>
    </location>
</feature>
<dbReference type="Proteomes" id="UP001286456">
    <property type="component" value="Unassembled WGS sequence"/>
</dbReference>
<evidence type="ECO:0008006" key="4">
    <source>
        <dbReference type="Google" id="ProtNLM"/>
    </source>
</evidence>
<feature type="region of interest" description="Disordered" evidence="1">
    <location>
        <begin position="538"/>
        <end position="605"/>
    </location>
</feature>
<dbReference type="PANTHER" id="PTHR37538:SF1">
    <property type="entry name" value="BTB DOMAIN-CONTAINING PROTEIN"/>
    <property type="match status" value="1"/>
</dbReference>
<feature type="region of interest" description="Disordered" evidence="1">
    <location>
        <begin position="427"/>
        <end position="450"/>
    </location>
</feature>
<name>A0AAE0IDC9_9PEZI</name>
<dbReference type="EMBL" id="JAUEPO010000004">
    <property type="protein sequence ID" value="KAK3323098.1"/>
    <property type="molecule type" value="Genomic_DNA"/>
</dbReference>